<dbReference type="PROSITE" id="PS50216">
    <property type="entry name" value="DHHC"/>
    <property type="match status" value="1"/>
</dbReference>
<keyword evidence="2 5" id="KW-0812">Transmembrane</keyword>
<evidence type="ECO:0000259" key="6">
    <source>
        <dbReference type="Pfam" id="PF01529"/>
    </source>
</evidence>
<comment type="caution">
    <text evidence="7">The sequence shown here is derived from an EMBL/GenBank/DDBJ whole genome shotgun (WGS) entry which is preliminary data.</text>
</comment>
<dbReference type="EMBL" id="CAJNJA010009364">
    <property type="protein sequence ID" value="CAE7246034.1"/>
    <property type="molecule type" value="Genomic_DNA"/>
</dbReference>
<keyword evidence="5" id="KW-0012">Acyltransferase</keyword>
<feature type="domain" description="Palmitoyltransferase DHHC" evidence="6">
    <location>
        <begin position="65"/>
        <end position="108"/>
    </location>
</feature>
<reference evidence="7" key="1">
    <citation type="submission" date="2021-02" db="EMBL/GenBank/DDBJ databases">
        <authorList>
            <person name="Dougan E. K."/>
            <person name="Rhodes N."/>
            <person name="Thang M."/>
            <person name="Chan C."/>
        </authorList>
    </citation>
    <scope>NUCLEOTIDE SEQUENCE</scope>
</reference>
<comment type="domain">
    <text evidence="5">The DHHC domain is required for palmitoyltransferase activity.</text>
</comment>
<keyword evidence="3 5" id="KW-1133">Transmembrane helix</keyword>
<evidence type="ECO:0000256" key="4">
    <source>
        <dbReference type="ARBA" id="ARBA00023136"/>
    </source>
</evidence>
<protein>
    <recommendedName>
        <fullName evidence="5">Palmitoyltransferase</fullName>
        <ecNumber evidence="5">2.3.1.225</ecNumber>
    </recommendedName>
</protein>
<evidence type="ECO:0000313" key="7">
    <source>
        <dbReference type="EMBL" id="CAE7246034.1"/>
    </source>
</evidence>
<dbReference type="InterPro" id="IPR001594">
    <property type="entry name" value="Palmitoyltrfase_DHHC"/>
</dbReference>
<dbReference type="OrthoDB" id="331948at2759"/>
<dbReference type="EC" id="2.3.1.225" evidence="5"/>
<accession>A0A812LEG9</accession>
<dbReference type="AlphaFoldDB" id="A0A812LEG9"/>
<gene>
    <name evidence="7" type="ORF">SNEC2469_LOCUS4791</name>
</gene>
<comment type="catalytic activity">
    <reaction evidence="5">
        <text>L-cysteinyl-[protein] + hexadecanoyl-CoA = S-hexadecanoyl-L-cysteinyl-[protein] + CoA</text>
        <dbReference type="Rhea" id="RHEA:36683"/>
        <dbReference type="Rhea" id="RHEA-COMP:10131"/>
        <dbReference type="Rhea" id="RHEA-COMP:11032"/>
        <dbReference type="ChEBI" id="CHEBI:29950"/>
        <dbReference type="ChEBI" id="CHEBI:57287"/>
        <dbReference type="ChEBI" id="CHEBI:57379"/>
        <dbReference type="ChEBI" id="CHEBI:74151"/>
        <dbReference type="EC" id="2.3.1.225"/>
    </reaction>
</comment>
<evidence type="ECO:0000256" key="2">
    <source>
        <dbReference type="ARBA" id="ARBA00022692"/>
    </source>
</evidence>
<comment type="subcellular location">
    <subcellularLocation>
        <location evidence="1">Membrane</location>
        <topology evidence="1">Multi-pass membrane protein</topology>
    </subcellularLocation>
</comment>
<organism evidence="7 8">
    <name type="scientific">Symbiodinium necroappetens</name>
    <dbReference type="NCBI Taxonomy" id="1628268"/>
    <lineage>
        <taxon>Eukaryota</taxon>
        <taxon>Sar</taxon>
        <taxon>Alveolata</taxon>
        <taxon>Dinophyceae</taxon>
        <taxon>Suessiales</taxon>
        <taxon>Symbiodiniaceae</taxon>
        <taxon>Symbiodinium</taxon>
    </lineage>
</organism>
<dbReference type="GO" id="GO:0016020">
    <property type="term" value="C:membrane"/>
    <property type="evidence" value="ECO:0007669"/>
    <property type="project" value="UniProtKB-SubCell"/>
</dbReference>
<dbReference type="Pfam" id="PF01529">
    <property type="entry name" value="DHHC"/>
    <property type="match status" value="1"/>
</dbReference>
<evidence type="ECO:0000256" key="3">
    <source>
        <dbReference type="ARBA" id="ARBA00022989"/>
    </source>
</evidence>
<keyword evidence="4 5" id="KW-0472">Membrane</keyword>
<evidence type="ECO:0000313" key="8">
    <source>
        <dbReference type="Proteomes" id="UP000601435"/>
    </source>
</evidence>
<comment type="caution">
    <text evidence="5">Lacks conserved residue(s) required for the propagation of feature annotation.</text>
</comment>
<comment type="similarity">
    <text evidence="5">Belongs to the DHHC palmitoyltransferase family.</text>
</comment>
<feature type="transmembrane region" description="Helical" evidence="5">
    <location>
        <begin position="20"/>
        <end position="42"/>
    </location>
</feature>
<keyword evidence="5" id="KW-0808">Transferase</keyword>
<keyword evidence="8" id="KW-1185">Reference proteome</keyword>
<proteinExistence type="inferred from homology"/>
<name>A0A812LEG9_9DINO</name>
<sequence>MAWVQIPLFCRLQTWPHAEVPMTAFQVGLATVTVVLMGYCAVADPGQLKKTRNIPLDGIDLEQGDRPFRAHESWQYDRKIRRYDHYCKWVNNTIGLLNHREFVLMLVCREPSYSSVVFVDGIVVADSKPFSGHCVFGMPLPQ</sequence>
<dbReference type="Proteomes" id="UP000601435">
    <property type="component" value="Unassembled WGS sequence"/>
</dbReference>
<evidence type="ECO:0000256" key="1">
    <source>
        <dbReference type="ARBA" id="ARBA00004141"/>
    </source>
</evidence>
<dbReference type="GO" id="GO:0019706">
    <property type="term" value="F:protein-cysteine S-palmitoyltransferase activity"/>
    <property type="evidence" value="ECO:0007669"/>
    <property type="project" value="UniProtKB-EC"/>
</dbReference>
<evidence type="ECO:0000256" key="5">
    <source>
        <dbReference type="RuleBase" id="RU079119"/>
    </source>
</evidence>